<dbReference type="OrthoDB" id="2159131at2759"/>
<sequence>MNILPKKNWHVRNRDNIERVKRDEARAAEEEKKQLERAAVAEREARTKLLRERAQAKGAIDFVGSEVVAVDGSTSHHVNFFSDLEKQTKKVNKDHEAEKKAEQEAWEKKVGILTQLGQSVIEGQVKTLVDGHRIQPPDVDPDVKRKESMDPLKLMREYMGHKESSSDLKSRKRKYEQTQGSASSHHEKVEPASKLAYQSHISKSHSSSHKKRREDKESRKRHKRKQKHKHRKHKKDKERNSNSNKEPLKNLEQMRAERIRRENEERKRAEQLLSGKADTTISEVMLTDALDGRYNSQFHPHLSRQRRSKDFLV</sequence>
<dbReference type="AlphaFoldDB" id="A0A9Q1HDN3"/>
<evidence type="ECO:0000313" key="5">
    <source>
        <dbReference type="Proteomes" id="UP001152320"/>
    </source>
</evidence>
<feature type="compositionally biased region" description="Basic and acidic residues" evidence="2">
    <location>
        <begin position="157"/>
        <end position="169"/>
    </location>
</feature>
<protein>
    <submittedName>
        <fullName evidence="4">Leukocyte receptor cluster member 1</fullName>
    </submittedName>
</protein>
<feature type="compositionally biased region" description="Basic residues" evidence="2">
    <location>
        <begin position="202"/>
        <end position="236"/>
    </location>
</feature>
<evidence type="ECO:0000313" key="4">
    <source>
        <dbReference type="EMBL" id="KAJ8041371.1"/>
    </source>
</evidence>
<feature type="domain" description="CBF1-interacting co-repressor CIR N-terminal" evidence="3">
    <location>
        <begin position="8"/>
        <end position="44"/>
    </location>
</feature>
<keyword evidence="4" id="KW-0675">Receptor</keyword>
<dbReference type="InterPro" id="IPR019339">
    <property type="entry name" value="CIR_N_dom"/>
</dbReference>
<comment type="caution">
    <text evidence="4">The sequence shown here is derived from an EMBL/GenBank/DDBJ whole genome shotgun (WGS) entry which is preliminary data.</text>
</comment>
<feature type="region of interest" description="Disordered" evidence="2">
    <location>
        <begin position="157"/>
        <end position="274"/>
    </location>
</feature>
<feature type="coiled-coil region" evidence="1">
    <location>
        <begin position="14"/>
        <end position="52"/>
    </location>
</feature>
<dbReference type="Pfam" id="PF10197">
    <property type="entry name" value="Cir_N"/>
    <property type="match status" value="1"/>
</dbReference>
<keyword evidence="5" id="KW-1185">Reference proteome</keyword>
<name>A0A9Q1HDN3_HOLLE</name>
<feature type="compositionally biased region" description="Basic and acidic residues" evidence="2">
    <location>
        <begin position="246"/>
        <end position="270"/>
    </location>
</feature>
<dbReference type="SMART" id="SM01083">
    <property type="entry name" value="Cir_N"/>
    <property type="match status" value="1"/>
</dbReference>
<accession>A0A9Q1HDN3</accession>
<dbReference type="InterPro" id="IPR039875">
    <property type="entry name" value="LENG1-like"/>
</dbReference>
<evidence type="ECO:0000256" key="2">
    <source>
        <dbReference type="SAM" id="MobiDB-lite"/>
    </source>
</evidence>
<dbReference type="EMBL" id="JAIZAY010000005">
    <property type="protein sequence ID" value="KAJ8041371.1"/>
    <property type="molecule type" value="Genomic_DNA"/>
</dbReference>
<gene>
    <name evidence="4" type="ORF">HOLleu_12171</name>
</gene>
<keyword evidence="1" id="KW-0175">Coiled coil</keyword>
<proteinExistence type="predicted"/>
<evidence type="ECO:0000256" key="1">
    <source>
        <dbReference type="SAM" id="Coils"/>
    </source>
</evidence>
<dbReference type="PANTHER" id="PTHR22093:SF0">
    <property type="entry name" value="LEUKOCYTE RECEPTOR CLUSTER MEMBER 1"/>
    <property type="match status" value="1"/>
</dbReference>
<reference evidence="4" key="1">
    <citation type="submission" date="2021-10" db="EMBL/GenBank/DDBJ databases">
        <title>Tropical sea cucumber genome reveals ecological adaptation and Cuvierian tubules defense mechanism.</title>
        <authorList>
            <person name="Chen T."/>
        </authorList>
    </citation>
    <scope>NUCLEOTIDE SEQUENCE</scope>
    <source>
        <strain evidence="4">Nanhai2018</strain>
        <tissue evidence="4">Muscle</tissue>
    </source>
</reference>
<dbReference type="PANTHER" id="PTHR22093">
    <property type="entry name" value="LEUKOCYTE RECEPTOR CLUSTER LRC MEMBER 1"/>
    <property type="match status" value="1"/>
</dbReference>
<evidence type="ECO:0000259" key="3">
    <source>
        <dbReference type="SMART" id="SM01083"/>
    </source>
</evidence>
<organism evidence="4 5">
    <name type="scientific">Holothuria leucospilota</name>
    <name type="common">Black long sea cucumber</name>
    <name type="synonym">Mertensiothuria leucospilota</name>
    <dbReference type="NCBI Taxonomy" id="206669"/>
    <lineage>
        <taxon>Eukaryota</taxon>
        <taxon>Metazoa</taxon>
        <taxon>Echinodermata</taxon>
        <taxon>Eleutherozoa</taxon>
        <taxon>Echinozoa</taxon>
        <taxon>Holothuroidea</taxon>
        <taxon>Aspidochirotacea</taxon>
        <taxon>Aspidochirotida</taxon>
        <taxon>Holothuriidae</taxon>
        <taxon>Holothuria</taxon>
    </lineage>
</organism>
<dbReference type="Proteomes" id="UP001152320">
    <property type="component" value="Chromosome 5"/>
</dbReference>